<accession>A0ACC0L6Q8</accession>
<evidence type="ECO:0000313" key="1">
    <source>
        <dbReference type="EMBL" id="KAI8524089.1"/>
    </source>
</evidence>
<evidence type="ECO:0000313" key="2">
    <source>
        <dbReference type="Proteomes" id="UP001062846"/>
    </source>
</evidence>
<reference evidence="1" key="1">
    <citation type="submission" date="2022-02" db="EMBL/GenBank/DDBJ databases">
        <title>Plant Genome Project.</title>
        <authorList>
            <person name="Zhang R.-G."/>
        </authorList>
    </citation>
    <scope>NUCLEOTIDE SEQUENCE</scope>
    <source>
        <strain evidence="1">AT1</strain>
    </source>
</reference>
<keyword evidence="2" id="KW-1185">Reference proteome</keyword>
<dbReference type="Proteomes" id="UP001062846">
    <property type="component" value="Chromosome 13"/>
</dbReference>
<gene>
    <name evidence="1" type="ORF">RHMOL_Rhmol13G0122400</name>
</gene>
<organism evidence="1 2">
    <name type="scientific">Rhododendron molle</name>
    <name type="common">Chinese azalea</name>
    <name type="synonym">Azalea mollis</name>
    <dbReference type="NCBI Taxonomy" id="49168"/>
    <lineage>
        <taxon>Eukaryota</taxon>
        <taxon>Viridiplantae</taxon>
        <taxon>Streptophyta</taxon>
        <taxon>Embryophyta</taxon>
        <taxon>Tracheophyta</taxon>
        <taxon>Spermatophyta</taxon>
        <taxon>Magnoliopsida</taxon>
        <taxon>eudicotyledons</taxon>
        <taxon>Gunneridae</taxon>
        <taxon>Pentapetalae</taxon>
        <taxon>asterids</taxon>
        <taxon>Ericales</taxon>
        <taxon>Ericaceae</taxon>
        <taxon>Ericoideae</taxon>
        <taxon>Rhodoreae</taxon>
        <taxon>Rhododendron</taxon>
    </lineage>
</organism>
<comment type="caution">
    <text evidence="1">The sequence shown here is derived from an EMBL/GenBank/DDBJ whole genome shotgun (WGS) entry which is preliminary data.</text>
</comment>
<protein>
    <submittedName>
        <fullName evidence="1">Uncharacterized protein</fullName>
    </submittedName>
</protein>
<name>A0ACC0L6Q8_RHOML</name>
<dbReference type="EMBL" id="CM046400">
    <property type="protein sequence ID" value="KAI8524089.1"/>
    <property type="molecule type" value="Genomic_DNA"/>
</dbReference>
<proteinExistence type="predicted"/>
<sequence length="136" mass="14950">MFDGTDCLYYDCSPPVLAGGSTPARLKYRDYSYQRPSQCDGKFHRETERVAAMSTGWFNGGSRCGKMIRVFGGDGRSVVAEVVDECDSFNGCDFEREGMPQCGNDIIEGSDAVWDGLGLNNKDYLGKNVNVAWSMA</sequence>